<keyword evidence="15" id="KW-0137">Centromere</keyword>
<proteinExistence type="inferred from homology"/>
<evidence type="ECO:0000256" key="2">
    <source>
        <dbReference type="ARBA" id="ARBA00004186"/>
    </source>
</evidence>
<keyword evidence="6" id="KW-0158">Chromosome</keyword>
<keyword evidence="14" id="KW-0131">Cell cycle</keyword>
<dbReference type="GO" id="GO:0005876">
    <property type="term" value="C:spindle microtubule"/>
    <property type="evidence" value="ECO:0007669"/>
    <property type="project" value="TreeGrafter"/>
</dbReference>
<dbReference type="EMBL" id="JABWAB010000001">
    <property type="protein sequence ID" value="KAF6058574.1"/>
    <property type="molecule type" value="Genomic_DNA"/>
</dbReference>
<dbReference type="GO" id="GO:0072686">
    <property type="term" value="C:mitotic spindle"/>
    <property type="evidence" value="ECO:0007669"/>
    <property type="project" value="InterPro"/>
</dbReference>
<gene>
    <name evidence="18" type="ORF">FOB60_000156</name>
</gene>
<evidence type="ECO:0000313" key="19">
    <source>
        <dbReference type="Proteomes" id="UP000590412"/>
    </source>
</evidence>
<evidence type="ECO:0000256" key="8">
    <source>
        <dbReference type="ARBA" id="ARBA00022618"/>
    </source>
</evidence>
<evidence type="ECO:0000256" key="11">
    <source>
        <dbReference type="ARBA" id="ARBA00022838"/>
    </source>
</evidence>
<sequence>MNATQKSIHKPSTKTLSHLLYQIPIHPMSSTNNDYFNKQRDLLIQEITNNLTEVYTNLETLNRSLSESIQIGKEFDDVGRLWRTFYDGMNKLKEETSIAGNASQDEEQRDVRRAEPRSE</sequence>
<accession>A0A8X7TCL7</accession>
<evidence type="ECO:0000256" key="15">
    <source>
        <dbReference type="ARBA" id="ARBA00023328"/>
    </source>
</evidence>
<dbReference type="PANTHER" id="PTHR28025">
    <property type="entry name" value="DASH COMPLEX SUBUNIT DAD1"/>
    <property type="match status" value="1"/>
</dbReference>
<dbReference type="GO" id="GO:0042729">
    <property type="term" value="C:DASH complex"/>
    <property type="evidence" value="ECO:0007669"/>
    <property type="project" value="InterPro"/>
</dbReference>
<comment type="subcellular location">
    <subcellularLocation>
        <location evidence="3">Chromosome</location>
        <location evidence="3">Centromere</location>
        <location evidence="3">Kinetochore</location>
    </subcellularLocation>
    <subcellularLocation>
        <location evidence="2">Cytoplasm</location>
        <location evidence="2">Cytoskeleton</location>
        <location evidence="2">Spindle</location>
    </subcellularLocation>
    <subcellularLocation>
        <location evidence="1">Nucleus</location>
    </subcellularLocation>
</comment>
<feature type="region of interest" description="Disordered" evidence="17">
    <location>
        <begin position="96"/>
        <end position="119"/>
    </location>
</feature>
<evidence type="ECO:0000256" key="3">
    <source>
        <dbReference type="ARBA" id="ARBA00004629"/>
    </source>
</evidence>
<dbReference type="Proteomes" id="UP000590412">
    <property type="component" value="Unassembled WGS sequence"/>
</dbReference>
<dbReference type="GO" id="GO:0051010">
    <property type="term" value="F:microtubule plus-end binding"/>
    <property type="evidence" value="ECO:0007669"/>
    <property type="project" value="TreeGrafter"/>
</dbReference>
<evidence type="ECO:0000256" key="13">
    <source>
        <dbReference type="ARBA" id="ARBA00023242"/>
    </source>
</evidence>
<keyword evidence="12" id="KW-0206">Cytoskeleton</keyword>
<evidence type="ECO:0000256" key="17">
    <source>
        <dbReference type="SAM" id="MobiDB-lite"/>
    </source>
</evidence>
<dbReference type="PANTHER" id="PTHR28025:SF1">
    <property type="entry name" value="DASH COMPLEX SUBUNIT DAD1"/>
    <property type="match status" value="1"/>
</dbReference>
<dbReference type="Pfam" id="PF08649">
    <property type="entry name" value="DASH_Dad1"/>
    <property type="match status" value="1"/>
</dbReference>
<organism evidence="18 19">
    <name type="scientific">Candida parapsilosis</name>
    <name type="common">Yeast</name>
    <dbReference type="NCBI Taxonomy" id="5480"/>
    <lineage>
        <taxon>Eukaryota</taxon>
        <taxon>Fungi</taxon>
        <taxon>Dikarya</taxon>
        <taxon>Ascomycota</taxon>
        <taxon>Saccharomycotina</taxon>
        <taxon>Pichiomycetes</taxon>
        <taxon>Debaryomycetaceae</taxon>
        <taxon>Candida/Lodderomyces clade</taxon>
        <taxon>Candida</taxon>
    </lineage>
</organism>
<evidence type="ECO:0000256" key="7">
    <source>
        <dbReference type="ARBA" id="ARBA00022490"/>
    </source>
</evidence>
<evidence type="ECO:0000256" key="10">
    <source>
        <dbReference type="ARBA" id="ARBA00022776"/>
    </source>
</evidence>
<evidence type="ECO:0000256" key="6">
    <source>
        <dbReference type="ARBA" id="ARBA00022454"/>
    </source>
</evidence>
<evidence type="ECO:0000313" key="18">
    <source>
        <dbReference type="EMBL" id="KAF6058574.1"/>
    </source>
</evidence>
<reference evidence="18" key="1">
    <citation type="submission" date="2020-03" db="EMBL/GenBank/DDBJ databases">
        <title>FDA dAtabase for Regulatory Grade micrObial Sequences (FDA-ARGOS): Supporting development and validation of Infectious Disease Dx tests.</title>
        <authorList>
            <person name="Campos J."/>
            <person name="Goldberg B."/>
            <person name="Tallon L."/>
            <person name="Sadzewicz L."/>
            <person name="Vavikolanu K."/>
            <person name="Mehta A."/>
            <person name="Aluvathingal J."/>
            <person name="Nadendla S."/>
            <person name="Nandy P."/>
            <person name="Geyer C."/>
            <person name="Yan Y."/>
            <person name="Sichtig H."/>
        </authorList>
    </citation>
    <scope>NUCLEOTIDE SEQUENCE [LARGE SCALE GENOMIC DNA]</scope>
    <source>
        <strain evidence="18">FDAARGOS_652</strain>
    </source>
</reference>
<dbReference type="AlphaFoldDB" id="A0A8X7TCL7"/>
<dbReference type="GO" id="GO:0044732">
    <property type="term" value="C:mitotic spindle pole body"/>
    <property type="evidence" value="ECO:0007669"/>
    <property type="project" value="TreeGrafter"/>
</dbReference>
<keyword evidence="9" id="KW-0493">Microtubule</keyword>
<evidence type="ECO:0000256" key="9">
    <source>
        <dbReference type="ARBA" id="ARBA00022701"/>
    </source>
</evidence>
<evidence type="ECO:0000256" key="1">
    <source>
        <dbReference type="ARBA" id="ARBA00004123"/>
    </source>
</evidence>
<keyword evidence="10" id="KW-0498">Mitosis</keyword>
<keyword evidence="13" id="KW-0539">Nucleus</keyword>
<protein>
    <recommendedName>
        <fullName evidence="5">DASH complex subunit DAD1</fullName>
    </recommendedName>
    <alternativeName>
        <fullName evidence="16">Outer kinetochore protein DAD1</fullName>
    </alternativeName>
</protein>
<name>A0A8X7TCL7_CANPA</name>
<dbReference type="GO" id="GO:0051301">
    <property type="term" value="P:cell division"/>
    <property type="evidence" value="ECO:0007669"/>
    <property type="project" value="UniProtKB-KW"/>
</dbReference>
<evidence type="ECO:0000256" key="16">
    <source>
        <dbReference type="ARBA" id="ARBA00030566"/>
    </source>
</evidence>
<keyword evidence="7" id="KW-0963">Cytoplasm</keyword>
<evidence type="ECO:0000256" key="4">
    <source>
        <dbReference type="ARBA" id="ARBA00010146"/>
    </source>
</evidence>
<evidence type="ECO:0000256" key="5">
    <source>
        <dbReference type="ARBA" id="ARBA00020261"/>
    </source>
</evidence>
<comment type="similarity">
    <text evidence="4">Belongs to the DASH complex DAD1 family.</text>
</comment>
<keyword evidence="8" id="KW-0132">Cell division</keyword>
<dbReference type="InterPro" id="IPR013958">
    <property type="entry name" value="DASH_Dad1"/>
</dbReference>
<feature type="compositionally biased region" description="Basic and acidic residues" evidence="17">
    <location>
        <begin position="109"/>
        <end position="119"/>
    </location>
</feature>
<evidence type="ECO:0000256" key="14">
    <source>
        <dbReference type="ARBA" id="ARBA00023306"/>
    </source>
</evidence>
<comment type="caution">
    <text evidence="18">The sequence shown here is derived from an EMBL/GenBank/DDBJ whole genome shotgun (WGS) entry which is preliminary data.</text>
</comment>
<evidence type="ECO:0000256" key="12">
    <source>
        <dbReference type="ARBA" id="ARBA00023212"/>
    </source>
</evidence>
<keyword evidence="11" id="KW-0995">Kinetochore</keyword>